<proteinExistence type="predicted"/>
<protein>
    <submittedName>
        <fullName evidence="1">Sarcosine oxidase subunit delta</fullName>
    </submittedName>
</protein>
<dbReference type="InterPro" id="IPR006279">
    <property type="entry name" value="SoxD"/>
</dbReference>
<dbReference type="RefSeq" id="WP_119751969.1">
    <property type="nucleotide sequence ID" value="NZ_QZCG01000020.1"/>
</dbReference>
<dbReference type="Proteomes" id="UP000284202">
    <property type="component" value="Unassembled WGS sequence"/>
</dbReference>
<dbReference type="OrthoDB" id="5420070at2"/>
<evidence type="ECO:0000313" key="2">
    <source>
        <dbReference type="Proteomes" id="UP000284202"/>
    </source>
</evidence>
<dbReference type="EMBL" id="QZCG01000020">
    <property type="protein sequence ID" value="RJE82076.1"/>
    <property type="molecule type" value="Genomic_DNA"/>
</dbReference>
<name>A0A418SM71_9RHOB</name>
<dbReference type="GO" id="GO:0046653">
    <property type="term" value="P:tetrahydrofolate metabolic process"/>
    <property type="evidence" value="ECO:0007669"/>
    <property type="project" value="InterPro"/>
</dbReference>
<accession>A0A418SM71</accession>
<comment type="caution">
    <text evidence="1">The sequence shown here is derived from an EMBL/GenBank/DDBJ whole genome shotgun (WGS) entry which is preliminary data.</text>
</comment>
<dbReference type="InterPro" id="IPR038561">
    <property type="entry name" value="SoxD_sf"/>
</dbReference>
<organism evidence="1 2">
    <name type="scientific">Paracoccus onubensis</name>
    <dbReference type="NCBI Taxonomy" id="1675788"/>
    <lineage>
        <taxon>Bacteria</taxon>
        <taxon>Pseudomonadati</taxon>
        <taxon>Pseudomonadota</taxon>
        <taxon>Alphaproteobacteria</taxon>
        <taxon>Rhodobacterales</taxon>
        <taxon>Paracoccaceae</taxon>
        <taxon>Paracoccus</taxon>
    </lineage>
</organism>
<dbReference type="GO" id="GO:0008115">
    <property type="term" value="F:sarcosine oxidase activity"/>
    <property type="evidence" value="ECO:0007669"/>
    <property type="project" value="InterPro"/>
</dbReference>
<gene>
    <name evidence="1" type="ORF">D3P04_21700</name>
</gene>
<reference evidence="2" key="1">
    <citation type="submission" date="2018-09" db="EMBL/GenBank/DDBJ databases">
        <title>Acidovorax cavernicola nov. sp. isolated from Gruta de las Maravillas (Aracena, Spain).</title>
        <authorList>
            <person name="Jurado V."/>
            <person name="Gutierrez-Patricio S."/>
            <person name="Gonzalez-Pimentel J.L."/>
            <person name="Miller A.Z."/>
            <person name="Laiz L."/>
            <person name="Saiz-Jimenez C."/>
        </authorList>
    </citation>
    <scope>NUCLEOTIDE SEQUENCE [LARGE SCALE GENOMIC DNA]</scope>
    <source>
        <strain evidence="2">1011MAR3C25</strain>
    </source>
</reference>
<dbReference type="AlphaFoldDB" id="A0A418SM71"/>
<sequence>MQIFTCPFCGPRDETEFHFAAEAGKKRPIPAETVTDDEWAEYLYMNSASRGKAQEVWLHVTCGEFFLMTRDTVTRDVTAVTSLPGRNA</sequence>
<evidence type="ECO:0000313" key="1">
    <source>
        <dbReference type="EMBL" id="RJE82076.1"/>
    </source>
</evidence>
<dbReference type="Pfam" id="PF04267">
    <property type="entry name" value="SoxD"/>
    <property type="match status" value="1"/>
</dbReference>
<dbReference type="Gene3D" id="3.30.2270.10">
    <property type="entry name" value="Folate-binding superfamily"/>
    <property type="match status" value="1"/>
</dbReference>
<keyword evidence="2" id="KW-1185">Reference proteome</keyword>